<organism evidence="1">
    <name type="scientific">uncultured bacterium</name>
    <name type="common">gcode 4</name>
    <dbReference type="NCBI Taxonomy" id="1234023"/>
    <lineage>
        <taxon>Bacteria</taxon>
        <taxon>environmental samples</taxon>
    </lineage>
</organism>
<name>K2GSC1_9BACT</name>
<dbReference type="EMBL" id="AMFJ01000915">
    <property type="protein sequence ID" value="EKE26170.1"/>
    <property type="molecule type" value="Genomic_DNA"/>
</dbReference>
<comment type="caution">
    <text evidence="1">The sequence shown here is derived from an EMBL/GenBank/DDBJ whole genome shotgun (WGS) entry which is preliminary data.</text>
</comment>
<evidence type="ECO:0000313" key="1">
    <source>
        <dbReference type="EMBL" id="EKE26170.1"/>
    </source>
</evidence>
<protein>
    <submittedName>
        <fullName evidence="1">Uncharacterized protein</fullName>
    </submittedName>
</protein>
<gene>
    <name evidence="1" type="ORF">ACD_4C00399G0003</name>
</gene>
<proteinExistence type="predicted"/>
<accession>K2GSC1</accession>
<reference evidence="1" key="1">
    <citation type="journal article" date="2012" name="Science">
        <title>Fermentation, hydrogen, and sulfur metabolism in multiple uncultivated bacterial phyla.</title>
        <authorList>
            <person name="Wrighton K.C."/>
            <person name="Thomas B.C."/>
            <person name="Sharon I."/>
            <person name="Miller C.S."/>
            <person name="Castelle C.J."/>
            <person name="VerBerkmoes N.C."/>
            <person name="Wilkins M.J."/>
            <person name="Hettich R.L."/>
            <person name="Lipton M.S."/>
            <person name="Williams K.H."/>
            <person name="Long P.E."/>
            <person name="Banfield J.F."/>
        </authorList>
    </citation>
    <scope>NUCLEOTIDE SEQUENCE [LARGE SCALE GENOMIC DNA]</scope>
</reference>
<sequence length="250" mass="30016">MLIVSTSCFKWYWLHKIFKLVSLSWYDWLNLDLSPVDFDTENILYIKELSQTFKVPVVSISAYERKMDNNTVDFIIQMARELWSKSINFYPPHRLDKDNSWFSNYLPKIKEKNPDLNINIMNVEPKTFLFFIPEYKDATLSTIKKITNETALVVSNVDPSSWIDLLKTFSLLWNSIKNVYLSDKSWNKQDMFLWKWDMPLRDLLWKLNDNWYSWLFTLKINPKEILAGKDDQVLVKLLEAKEFFLKHFKI</sequence>
<dbReference type="AlphaFoldDB" id="K2GSC1"/>